<dbReference type="Pfam" id="PF12697">
    <property type="entry name" value="Abhydrolase_6"/>
    <property type="match status" value="1"/>
</dbReference>
<reference evidence="3 4" key="1">
    <citation type="submission" date="2019-03" db="EMBL/GenBank/DDBJ databases">
        <title>Genomic Encyclopedia of Type Strains, Phase IV (KMG-IV): sequencing the most valuable type-strain genomes for metagenomic binning, comparative biology and taxonomic classification.</title>
        <authorList>
            <person name="Goeker M."/>
        </authorList>
    </citation>
    <scope>NUCLEOTIDE SEQUENCE [LARGE SCALE GENOMIC DNA]</scope>
    <source>
        <strain evidence="3 4">DSM 15505</strain>
    </source>
</reference>
<sequence>MTSSVELAASVKGEGPPLLLLHGLFGAGDTLGGIRRRMDSEYQVHSLDLRNHGDSPHTDTMSYPEMAMDVLAYMDRAGLETANLLGHSMGGKVAMEMALMAPERVERLIVADIAPVAYEPHHDNIEKALRSLDPSKVRSRREADSVLAESIEERGVRQFLLTNLVPSNGGFRWRMNVPGILACYDQIMAGPHNSGVYEGPTLFIRGGESDYIQPEHRDAVSGYFPNAELKVIPEVGHWLHAEKPELFARICQRFLASE</sequence>
<protein>
    <submittedName>
        <fullName evidence="3">Esterase</fullName>
    </submittedName>
</protein>
<accession>A0A4R7K0L0</accession>
<dbReference type="PANTHER" id="PTHR46118:SF4">
    <property type="entry name" value="PROTEIN ABHD11"/>
    <property type="match status" value="1"/>
</dbReference>
<organism evidence="3 4">
    <name type="scientific">Halospina denitrificans</name>
    <dbReference type="NCBI Taxonomy" id="332522"/>
    <lineage>
        <taxon>Bacteria</taxon>
        <taxon>Pseudomonadati</taxon>
        <taxon>Pseudomonadota</taxon>
        <taxon>Gammaproteobacteria</taxon>
        <taxon>Halospina</taxon>
    </lineage>
</organism>
<dbReference type="GO" id="GO:0016787">
    <property type="term" value="F:hydrolase activity"/>
    <property type="evidence" value="ECO:0007669"/>
    <property type="project" value="UniProtKB-KW"/>
</dbReference>
<dbReference type="PANTHER" id="PTHR46118">
    <property type="entry name" value="PROTEIN ABHD11"/>
    <property type="match status" value="1"/>
</dbReference>
<dbReference type="InterPro" id="IPR000073">
    <property type="entry name" value="AB_hydrolase_1"/>
</dbReference>
<name>A0A4R7K0L0_9GAMM</name>
<feature type="domain" description="AB hydrolase-1" evidence="2">
    <location>
        <begin position="18"/>
        <end position="249"/>
    </location>
</feature>
<dbReference type="Gene3D" id="3.40.50.1820">
    <property type="entry name" value="alpha/beta hydrolase"/>
    <property type="match status" value="1"/>
</dbReference>
<dbReference type="RefSeq" id="WP_208297003.1">
    <property type="nucleotide sequence ID" value="NZ_SOAX01000001.1"/>
</dbReference>
<dbReference type="SUPFAM" id="SSF53474">
    <property type="entry name" value="alpha/beta-Hydrolases"/>
    <property type="match status" value="1"/>
</dbReference>
<evidence type="ECO:0000313" key="3">
    <source>
        <dbReference type="EMBL" id="TDT44360.1"/>
    </source>
</evidence>
<keyword evidence="4" id="KW-1185">Reference proteome</keyword>
<comment type="caution">
    <text evidence="3">The sequence shown here is derived from an EMBL/GenBank/DDBJ whole genome shotgun (WGS) entry which is preliminary data.</text>
</comment>
<dbReference type="PRINTS" id="PR00111">
    <property type="entry name" value="ABHYDROLASE"/>
</dbReference>
<proteinExistence type="predicted"/>
<evidence type="ECO:0000256" key="1">
    <source>
        <dbReference type="ARBA" id="ARBA00022801"/>
    </source>
</evidence>
<evidence type="ECO:0000259" key="2">
    <source>
        <dbReference type="Pfam" id="PF12697"/>
    </source>
</evidence>
<dbReference type="EMBL" id="SOAX01000001">
    <property type="protein sequence ID" value="TDT44360.1"/>
    <property type="molecule type" value="Genomic_DNA"/>
</dbReference>
<evidence type="ECO:0000313" key="4">
    <source>
        <dbReference type="Proteomes" id="UP000295830"/>
    </source>
</evidence>
<dbReference type="AlphaFoldDB" id="A0A4R7K0L0"/>
<dbReference type="PRINTS" id="PR00412">
    <property type="entry name" value="EPOXHYDRLASE"/>
</dbReference>
<dbReference type="Proteomes" id="UP000295830">
    <property type="component" value="Unassembled WGS sequence"/>
</dbReference>
<keyword evidence="1" id="KW-0378">Hydrolase</keyword>
<dbReference type="InterPro" id="IPR000639">
    <property type="entry name" value="Epox_hydrolase-like"/>
</dbReference>
<gene>
    <name evidence="3" type="ORF">DES49_0462</name>
</gene>
<dbReference type="InterPro" id="IPR029058">
    <property type="entry name" value="AB_hydrolase_fold"/>
</dbReference>